<dbReference type="EMBL" id="MRZV01000738">
    <property type="protein sequence ID" value="PIK45049.1"/>
    <property type="molecule type" value="Genomic_DNA"/>
</dbReference>
<dbReference type="InterPro" id="IPR026511">
    <property type="entry name" value="PTHB1"/>
</dbReference>
<evidence type="ECO:0000259" key="3">
    <source>
        <dbReference type="Pfam" id="PF14728"/>
    </source>
</evidence>
<dbReference type="PANTHER" id="PTHR20991">
    <property type="entry name" value="PARATHYROID HORMONE-RESPONSIVE B1 GENE"/>
    <property type="match status" value="1"/>
</dbReference>
<dbReference type="Pfam" id="PF23338">
    <property type="entry name" value="PTHB1_hp"/>
    <property type="match status" value="1"/>
</dbReference>
<evidence type="ECO:0000259" key="4">
    <source>
        <dbReference type="Pfam" id="PF23337"/>
    </source>
</evidence>
<evidence type="ECO:0000256" key="1">
    <source>
        <dbReference type="SAM" id="MobiDB-lite"/>
    </source>
</evidence>
<reference evidence="7 8" key="1">
    <citation type="journal article" date="2017" name="PLoS Biol.">
        <title>The sea cucumber genome provides insights into morphological evolution and visceral regeneration.</title>
        <authorList>
            <person name="Zhang X."/>
            <person name="Sun L."/>
            <person name="Yuan J."/>
            <person name="Sun Y."/>
            <person name="Gao Y."/>
            <person name="Zhang L."/>
            <person name="Li S."/>
            <person name="Dai H."/>
            <person name="Hamel J.F."/>
            <person name="Liu C."/>
            <person name="Yu Y."/>
            <person name="Liu S."/>
            <person name="Lin W."/>
            <person name="Guo K."/>
            <person name="Jin S."/>
            <person name="Xu P."/>
            <person name="Storey K.B."/>
            <person name="Huan P."/>
            <person name="Zhang T."/>
            <person name="Zhou Y."/>
            <person name="Zhang J."/>
            <person name="Lin C."/>
            <person name="Li X."/>
            <person name="Xing L."/>
            <person name="Huo D."/>
            <person name="Sun M."/>
            <person name="Wang L."/>
            <person name="Mercier A."/>
            <person name="Li F."/>
            <person name="Yang H."/>
            <person name="Xiang J."/>
        </authorList>
    </citation>
    <scope>NUCLEOTIDE SEQUENCE [LARGE SCALE GENOMIC DNA]</scope>
    <source>
        <strain evidence="7">Shaxun</strain>
        <tissue evidence="7">Muscle</tissue>
    </source>
</reference>
<dbReference type="GO" id="GO:0034464">
    <property type="term" value="C:BBSome"/>
    <property type="evidence" value="ECO:0007669"/>
    <property type="project" value="InterPro"/>
</dbReference>
<feature type="domain" description="PTHB1 GAE" evidence="3">
    <location>
        <begin position="295"/>
        <end position="381"/>
    </location>
</feature>
<evidence type="ECO:0000259" key="6">
    <source>
        <dbReference type="Pfam" id="PF23339"/>
    </source>
</evidence>
<sequence>MTAVGKDFLCVQSLDGTVSFFEQESFAFTRFLPNFLLPGPICYIPRTDSFITVSSSWQVESYKYQVLAVAQDADSKEDSQKVAVGKKITVDWMYNLGEPVLDVTIAPIINGSPVILVLGERSVYCLKDNGTLKFMKKLEYNPVCFYPNASGKSYFQKTSSSTWWGLKQTDNGIQWSNFKMGSQITVFSNSSESGTFQDLKGVITSLDADGHLACSYLGTDPSLLVVPTPESREINYDEQDEEMKKLQQTIRELSHSADILPKTGTQDELIIKAHVPSNLDKNSISPEDGVKDQDPMPSLTVKISLSSRSGLQNVRLLIFSPFPISANQGTFTIPYVGDDSNPSEVLVSFFMRGNSLPANLIAMATATYYLPSGSPRVIQCNIKLPLKLVCKPVAPLKNSTYKLTLDNNKSCVNLQTLFPDYITGDGAGSENAVGFRILGGPMVTLLSSKSSQRYRLQSDTFEAIWPIMEEFMDRLEKYQCQSGVKDFEWSYSSLLPLQEYFDLIETHLELRQQADRYKELLDQRAKQFRAIQRRLLTRFKDKTPAPLANLDTLLDGTYRQILKLAEGVDENQAALVRCSMGLSAATRLITTLIGVQHRLTSTESDILRASLTPDVHTDAEQGWEETVDASISHLLRTCLAKTSKDQMVNPGELEMPSEGSKLKKHITLMTDRLSKGGRLFLEGQQPGERKASGLNAVTRPPSGVSRDFADEPKKSRSSETTPTPANNKSGSVSHATNPFSQQNEEETPVISPKGPLGDLPPLTGGPQRGSNLPPLSGSNSILGNVQPGRERSKKKKKKSSPRSPSEAESVEGESNFFESSNSPEPLTVP</sequence>
<dbReference type="InterPro" id="IPR055363">
    <property type="entry name" value="PTHB1_hp_dom"/>
</dbReference>
<dbReference type="Pfam" id="PF14727">
    <property type="entry name" value="PHTB1_N"/>
    <property type="match status" value="1"/>
</dbReference>
<keyword evidence="8" id="KW-1185">Reference proteome</keyword>
<dbReference type="Pfam" id="PF23337">
    <property type="entry name" value="PTHB1_pf"/>
    <property type="match status" value="1"/>
</dbReference>
<organism evidence="7 8">
    <name type="scientific">Stichopus japonicus</name>
    <name type="common">Sea cucumber</name>
    <dbReference type="NCBI Taxonomy" id="307972"/>
    <lineage>
        <taxon>Eukaryota</taxon>
        <taxon>Metazoa</taxon>
        <taxon>Echinodermata</taxon>
        <taxon>Eleutherozoa</taxon>
        <taxon>Echinozoa</taxon>
        <taxon>Holothuroidea</taxon>
        <taxon>Aspidochirotacea</taxon>
        <taxon>Aspidochirotida</taxon>
        <taxon>Stichopodidae</taxon>
        <taxon>Apostichopus</taxon>
    </lineage>
</organism>
<dbReference type="GO" id="GO:0060271">
    <property type="term" value="P:cilium assembly"/>
    <property type="evidence" value="ECO:0007669"/>
    <property type="project" value="TreeGrafter"/>
</dbReference>
<dbReference type="PANTHER" id="PTHR20991:SF0">
    <property type="entry name" value="PROTEIN PTHB1"/>
    <property type="match status" value="1"/>
</dbReference>
<dbReference type="AlphaFoldDB" id="A0A2G8KAQ9"/>
<dbReference type="OrthoDB" id="10262646at2759"/>
<evidence type="ECO:0000259" key="5">
    <source>
        <dbReference type="Pfam" id="PF23338"/>
    </source>
</evidence>
<comment type="caution">
    <text evidence="7">The sequence shown here is derived from an EMBL/GenBank/DDBJ whole genome shotgun (WGS) entry which is preliminary data.</text>
</comment>
<feature type="compositionally biased region" description="Polar residues" evidence="1">
    <location>
        <begin position="718"/>
        <end position="742"/>
    </location>
</feature>
<feature type="compositionally biased region" description="Low complexity" evidence="1">
    <location>
        <begin position="754"/>
        <end position="765"/>
    </location>
</feature>
<dbReference type="InterPro" id="IPR055364">
    <property type="entry name" value="PTHB1_CtH_dom"/>
</dbReference>
<feature type="domain" description="PTHB1 platform" evidence="4">
    <location>
        <begin position="385"/>
        <end position="492"/>
    </location>
</feature>
<dbReference type="STRING" id="307972.A0A2G8KAQ9"/>
<evidence type="ECO:0000259" key="2">
    <source>
        <dbReference type="Pfam" id="PF14727"/>
    </source>
</evidence>
<evidence type="ECO:0008006" key="9">
    <source>
        <dbReference type="Google" id="ProtNLM"/>
    </source>
</evidence>
<feature type="domain" description="PTHB1 C-terminal helix bundle" evidence="6">
    <location>
        <begin position="600"/>
        <end position="673"/>
    </location>
</feature>
<proteinExistence type="predicted"/>
<dbReference type="InterPro" id="IPR028073">
    <property type="entry name" value="PHTB1_N_dom"/>
</dbReference>
<dbReference type="InterPro" id="IPR028074">
    <property type="entry name" value="PHTB1_GAE_dom"/>
</dbReference>
<dbReference type="Pfam" id="PF23339">
    <property type="entry name" value="PTHB1_CtH"/>
    <property type="match status" value="1"/>
</dbReference>
<dbReference type="GO" id="GO:0016020">
    <property type="term" value="C:membrane"/>
    <property type="evidence" value="ECO:0007669"/>
    <property type="project" value="TreeGrafter"/>
</dbReference>
<dbReference type="Proteomes" id="UP000230750">
    <property type="component" value="Unassembled WGS sequence"/>
</dbReference>
<feature type="compositionally biased region" description="Basic and acidic residues" evidence="1">
    <location>
        <begin position="707"/>
        <end position="717"/>
    </location>
</feature>
<name>A0A2G8KAQ9_STIJA</name>
<feature type="compositionally biased region" description="Basic residues" evidence="1">
    <location>
        <begin position="791"/>
        <end position="800"/>
    </location>
</feature>
<feature type="domain" description="PTHB1 hairpin" evidence="5">
    <location>
        <begin position="495"/>
        <end position="595"/>
    </location>
</feature>
<evidence type="ECO:0000313" key="8">
    <source>
        <dbReference type="Proteomes" id="UP000230750"/>
    </source>
</evidence>
<feature type="domain" description="PTHB1 N-terminal" evidence="2">
    <location>
        <begin position="5"/>
        <end position="221"/>
    </location>
</feature>
<protein>
    <recommendedName>
        <fullName evidence="9">Protein PTHB1</fullName>
    </recommendedName>
</protein>
<feature type="region of interest" description="Disordered" evidence="1">
    <location>
        <begin position="684"/>
        <end position="829"/>
    </location>
</feature>
<dbReference type="InterPro" id="IPR055362">
    <property type="entry name" value="PTHB1_pf_dom"/>
</dbReference>
<feature type="compositionally biased region" description="Low complexity" evidence="1">
    <location>
        <begin position="801"/>
        <end position="829"/>
    </location>
</feature>
<accession>A0A2G8KAQ9</accession>
<evidence type="ECO:0000313" key="7">
    <source>
        <dbReference type="EMBL" id="PIK45049.1"/>
    </source>
</evidence>
<gene>
    <name evidence="7" type="ORF">BSL78_18105</name>
</gene>
<dbReference type="Pfam" id="PF14728">
    <property type="entry name" value="PTHB1_GAE"/>
    <property type="match status" value="1"/>
</dbReference>